<reference evidence="2 4" key="1">
    <citation type="journal article" date="2018" name="Elife">
        <title>Discovery and characterization of a prevalent human gut bacterial enzyme sufficient for the inactivation of a family of plant toxins.</title>
        <authorList>
            <person name="Koppel N."/>
            <person name="Bisanz J.E."/>
            <person name="Pandelia M.E."/>
            <person name="Turnbaugh P.J."/>
            <person name="Balskus E.P."/>
        </authorList>
    </citation>
    <scope>NUCLEOTIDE SEQUENCE [LARGE SCALE GENOMIC DNA]</scope>
    <source>
        <strain evidence="2 4">DSM 16107</strain>
    </source>
</reference>
<sequence>MDTEGVFAVGVSGMGPALSPQGERIVNAKMEARNRMLDDLERRGLNVDALTHRHRACNQDCNQPASDAPAQSEPDTLAAAHARIQAQEHQLEHLRHLLAVQENKILLLREALEAARSETRETR</sequence>
<protein>
    <recommendedName>
        <fullName evidence="6">Transposase</fullName>
    </recommendedName>
</protein>
<organism evidence="3 5">
    <name type="scientific">Eggerthella sinensis</name>
    <dbReference type="NCBI Taxonomy" id="242230"/>
    <lineage>
        <taxon>Bacteria</taxon>
        <taxon>Bacillati</taxon>
        <taxon>Actinomycetota</taxon>
        <taxon>Coriobacteriia</taxon>
        <taxon>Eggerthellales</taxon>
        <taxon>Eggerthellaceae</taxon>
        <taxon>Eggerthella</taxon>
    </lineage>
</organism>
<evidence type="ECO:0000256" key="1">
    <source>
        <dbReference type="SAM" id="Coils"/>
    </source>
</evidence>
<dbReference type="Proteomes" id="UP000253817">
    <property type="component" value="Unassembled WGS sequence"/>
</dbReference>
<keyword evidence="4" id="KW-1185">Reference proteome</keyword>
<proteinExistence type="predicted"/>
<evidence type="ECO:0000313" key="5">
    <source>
        <dbReference type="Proteomes" id="UP000270112"/>
    </source>
</evidence>
<dbReference type="AlphaFoldDB" id="A0A3N0IXM3"/>
<evidence type="ECO:0000313" key="4">
    <source>
        <dbReference type="Proteomes" id="UP000253817"/>
    </source>
</evidence>
<name>A0A3N0IXM3_9ACTN</name>
<gene>
    <name evidence="2" type="ORF">C1876_16200</name>
    <name evidence="3" type="ORF">DMP09_10955</name>
</gene>
<evidence type="ECO:0008006" key="6">
    <source>
        <dbReference type="Google" id="ProtNLM"/>
    </source>
</evidence>
<dbReference type="RefSeq" id="WP_114547762.1">
    <property type="nucleotide sequence ID" value="NZ_PPTT01000041.1"/>
</dbReference>
<evidence type="ECO:0000313" key="2">
    <source>
        <dbReference type="EMBL" id="RDB65086.1"/>
    </source>
</evidence>
<comment type="caution">
    <text evidence="3">The sequence shown here is derived from an EMBL/GenBank/DDBJ whole genome shotgun (WGS) entry which is preliminary data.</text>
</comment>
<accession>A0A3N0IXM3</accession>
<dbReference type="Proteomes" id="UP000270112">
    <property type="component" value="Unassembled WGS sequence"/>
</dbReference>
<feature type="coiled-coil region" evidence="1">
    <location>
        <begin position="77"/>
        <end position="118"/>
    </location>
</feature>
<reference evidence="3" key="3">
    <citation type="journal article" date="2019" name="Microbiol. Resour. Announc.">
        <title>Draft Genome Sequences of Type Strains of Gordonibacter faecihominis, Paraeggerthella hongkongensis, Parvibacter caecicola,Slackia equolifaciens, Slackia faecicanis, and Slackia isoflavoniconvertens.</title>
        <authorList>
            <person name="Danylec N."/>
            <person name="Stoll D.A."/>
            <person name="Dotsch A."/>
            <person name="Huch M."/>
        </authorList>
    </citation>
    <scope>NUCLEOTIDE SEQUENCE</scope>
    <source>
        <strain evidence="3">DSM 16107</strain>
    </source>
</reference>
<evidence type="ECO:0000313" key="3">
    <source>
        <dbReference type="EMBL" id="RNM41180.1"/>
    </source>
</evidence>
<reference evidence="5" key="2">
    <citation type="submission" date="2018-05" db="EMBL/GenBank/DDBJ databases">
        <title>Genome Sequencing of selected type strains of the family Eggerthellaceae.</title>
        <authorList>
            <person name="Danylec N."/>
            <person name="Stoll D.A."/>
            <person name="Doetsch A."/>
            <person name="Huch M."/>
        </authorList>
    </citation>
    <scope>NUCLEOTIDE SEQUENCE [LARGE SCALE GENOMIC DNA]</scope>
    <source>
        <strain evidence="5">DSM 16107</strain>
    </source>
</reference>
<dbReference type="EMBL" id="PPTT01000041">
    <property type="protein sequence ID" value="RDB65086.1"/>
    <property type="molecule type" value="Genomic_DNA"/>
</dbReference>
<keyword evidence="1" id="KW-0175">Coiled coil</keyword>
<dbReference type="EMBL" id="QICC01000046">
    <property type="protein sequence ID" value="RNM41180.1"/>
    <property type="molecule type" value="Genomic_DNA"/>
</dbReference>